<dbReference type="Proteomes" id="UP000304953">
    <property type="component" value="Unassembled WGS sequence"/>
</dbReference>
<accession>A0AC61RVD5</accession>
<protein>
    <submittedName>
        <fullName evidence="1">Uncharacterized protein</fullName>
    </submittedName>
</protein>
<evidence type="ECO:0000313" key="1">
    <source>
        <dbReference type="EMBL" id="TGY95810.1"/>
    </source>
</evidence>
<dbReference type="EMBL" id="SRYA01000024">
    <property type="protein sequence ID" value="TGY95810.1"/>
    <property type="molecule type" value="Genomic_DNA"/>
</dbReference>
<evidence type="ECO:0000313" key="2">
    <source>
        <dbReference type="Proteomes" id="UP000304953"/>
    </source>
</evidence>
<reference evidence="1" key="1">
    <citation type="submission" date="2019-04" db="EMBL/GenBank/DDBJ databases">
        <title>Microbes associate with the intestines of laboratory mice.</title>
        <authorList>
            <person name="Navarre W."/>
            <person name="Wong E."/>
            <person name="Huang K."/>
            <person name="Tropini C."/>
            <person name="Ng K."/>
            <person name="Yu B."/>
        </authorList>
    </citation>
    <scope>NUCLEOTIDE SEQUENCE</scope>
    <source>
        <strain evidence="1">NM01_1-7b</strain>
    </source>
</reference>
<organism evidence="1 2">
    <name type="scientific">Petralouisia muris</name>
    <dbReference type="NCBI Taxonomy" id="3032872"/>
    <lineage>
        <taxon>Bacteria</taxon>
        <taxon>Bacillati</taxon>
        <taxon>Bacillota</taxon>
        <taxon>Clostridia</taxon>
        <taxon>Lachnospirales</taxon>
        <taxon>Lachnospiraceae</taxon>
        <taxon>Petralouisia</taxon>
    </lineage>
</organism>
<name>A0AC61RVD5_9FIRM</name>
<gene>
    <name evidence="1" type="ORF">E5329_13270</name>
</gene>
<comment type="caution">
    <text evidence="1">The sequence shown here is derived from an EMBL/GenBank/DDBJ whole genome shotgun (WGS) entry which is preliminary data.</text>
</comment>
<proteinExistence type="predicted"/>
<keyword evidence="2" id="KW-1185">Reference proteome</keyword>
<sequence length="765" mass="87913">MEERMRDLVVAITAASYSGNKGAAAMLQSSISQLQERYGERLNVHLMSVYPGEDKKQVPYDFVKIIPAKPEQLVFFAFPMAILHRMFRWCGPVRKLLEKNKIIKAYRNTDLVIDEAGISFVDSRGFVMNTYAFICAAVPLLVGTPVVKYSQAMGTFHNPWNRFLAKRILPKLKLICARGQGTYDNLKEIGITENVTLCADGAFTMKDDQAWQEKVRERCENDSFFQKDVVGLSISSVVLKKCTKMGIDYQKIMADFIGYLNQKGYGVLMIANAARIHSEKPRNNDLMIGDAIFGSLSDQTKVRWYHEEMDAEEIREYISRCKYLVASRFHAMIGALEKKVPVLLIGWSHKYQEVLDMFELGQYAADFSNLNMDSLKESFEKFEQDEDIIRKKLEKNHLQVMESSRRNIQYIGEVIDEILKQPCRTPKLLDYNNPEYYVGEYIALRKGYAKDQRIRDYAASGGMVTALLCNMLKHGDIDGAWVTRTDFVNDELTYKTYIATTEQEIREASSSVYMSIPLLKHIDLLEQFPGKAAVVMTPCMMHGLERILEKRPELKEKVVLKLGLYCSGGHDPRATTLSMEKAGISPKGAKRLYYRRGHWRGMSSVLYHTGEEKTFSYTKLVCAYKNAYFFEKASCMGCHDHFAGSADISFGDIWLKEMKKVSIKHTSCVIRNQKALDYFNQSVADGVLEASHISGKDMVRSQKRALVFKYRCADTSGKRKWNHKLAYFLAEKNRKFSMERPKKLEKIPSWFIYYYMCFIRVLLSF</sequence>